<name>A0A1I8HYQ9_9PLAT</name>
<protein>
    <submittedName>
        <fullName evidence="4">R3H domain-containing protein</fullName>
    </submittedName>
</protein>
<dbReference type="InterPro" id="IPR036867">
    <property type="entry name" value="R3H_dom_sf"/>
</dbReference>
<dbReference type="PROSITE" id="PS51061">
    <property type="entry name" value="R3H"/>
    <property type="match status" value="1"/>
</dbReference>
<feature type="region of interest" description="Disordered" evidence="1">
    <location>
        <begin position="677"/>
        <end position="697"/>
    </location>
</feature>
<evidence type="ECO:0000313" key="4">
    <source>
        <dbReference type="WBParaSite" id="maker-uti_cns_0008763-snap-gene-0.1-mRNA-1"/>
    </source>
</evidence>
<feature type="compositionally biased region" description="Low complexity" evidence="1">
    <location>
        <begin position="419"/>
        <end position="432"/>
    </location>
</feature>
<evidence type="ECO:0000256" key="1">
    <source>
        <dbReference type="SAM" id="MobiDB-lite"/>
    </source>
</evidence>
<evidence type="ECO:0000259" key="2">
    <source>
        <dbReference type="PROSITE" id="PS51061"/>
    </source>
</evidence>
<accession>A0A1I8HYQ9</accession>
<feature type="region of interest" description="Disordered" evidence="1">
    <location>
        <begin position="410"/>
        <end position="456"/>
    </location>
</feature>
<dbReference type="WBParaSite" id="maker-uti_cns_0008763-snap-gene-0.1-mRNA-1">
    <property type="protein sequence ID" value="maker-uti_cns_0008763-snap-gene-0.1-mRNA-1"/>
    <property type="gene ID" value="maker-uti_cns_0008763-snap-gene-0.1"/>
</dbReference>
<dbReference type="Proteomes" id="UP000095280">
    <property type="component" value="Unplaced"/>
</dbReference>
<sequence>AYRELQTRGSLQCDAQCQLEKRNRQLAEALGVETDSNGSTAAAAGGGAVNLAPVYARTLLDLWKAYPSFAAMVESRLDETCSAVVSGRSQSRSTQFQAPNRDGRKFIYELAEVYGCEVQVTGAGSDASRTVTVTAKRGRARLPDRKLSAEAQRLFGIGGLQQQSGQHRLLPRAVQSWSSGLAVTASSSQLTTLGRVATAYSRLPDQMDSMELGGSGGAAGSSATRIDYFDFTDSNPSPNSGSDAPLQSASEQRRREDAFWQGSELLLHAPPELLHGDGIWVRRLNLVEQLLELLRGSLGPHGRAHLVPAQVEDCGGDGQRILPGDLAVRVHVVQAEHPPQALVRRPPVHRVEDVVRKQGGVAHGEQVGHGVRELPAAQQAAGALLLECPVDRLHLLPAEAGALHHLAQRRRPVPVSQPAAAAEIAESGADDAVLGATPDKERPGEDLEEPQAVARPQPVQQAAAGWQFCVLRLAPLAPLLRSLHIGELLLQEAGQLVRQAVQGDLVAAGAHQRHDGRPAVRHARHREPVLRAELRAVARLAAGAGRPTAGVAAASVVQALWAEQRLQSLHAAAPCRSWTGPPPAASNGASSAAAARSFAMAAADEGVAMSVSALSPASASGEVSVMRMSLCWPVILFISKLRAESCARLSLAEQFWWEERSGDVLLWRRKHPRRRKKEKSSDWLPSPKPSGRRPLSSSGCRRLEEFLISIWDRRSEIGIWDRRSGIGDLGSEIWDRRSGIGDLDRDLGSVIWDRDLDRRSGIGDLGSEIWDRRSGMRHRTIMAYYPELGHFQRHNLQQGQQPPVLVLTFPKPQLPRPGPSVFLESAPA</sequence>
<dbReference type="SUPFAM" id="SSF82708">
    <property type="entry name" value="R3H domain"/>
    <property type="match status" value="1"/>
</dbReference>
<dbReference type="GO" id="GO:0003676">
    <property type="term" value="F:nucleic acid binding"/>
    <property type="evidence" value="ECO:0007669"/>
    <property type="project" value="UniProtKB-UniRule"/>
</dbReference>
<dbReference type="InterPro" id="IPR001374">
    <property type="entry name" value="R3H_dom"/>
</dbReference>
<evidence type="ECO:0000313" key="3">
    <source>
        <dbReference type="Proteomes" id="UP000095280"/>
    </source>
</evidence>
<organism evidence="3 4">
    <name type="scientific">Macrostomum lignano</name>
    <dbReference type="NCBI Taxonomy" id="282301"/>
    <lineage>
        <taxon>Eukaryota</taxon>
        <taxon>Metazoa</taxon>
        <taxon>Spiralia</taxon>
        <taxon>Lophotrochozoa</taxon>
        <taxon>Platyhelminthes</taxon>
        <taxon>Rhabditophora</taxon>
        <taxon>Macrostomorpha</taxon>
        <taxon>Macrostomida</taxon>
        <taxon>Macrostomidae</taxon>
        <taxon>Macrostomum</taxon>
    </lineage>
</organism>
<reference evidence="4" key="1">
    <citation type="submission" date="2016-11" db="UniProtKB">
        <authorList>
            <consortium name="WormBaseParasite"/>
        </authorList>
    </citation>
    <scope>IDENTIFICATION</scope>
</reference>
<feature type="compositionally biased region" description="Polar residues" evidence="1">
    <location>
        <begin position="232"/>
        <end position="250"/>
    </location>
</feature>
<feature type="region of interest" description="Disordered" evidence="1">
    <location>
        <begin position="228"/>
        <end position="254"/>
    </location>
</feature>
<proteinExistence type="predicted"/>
<feature type="domain" description="R3H" evidence="2">
    <location>
        <begin position="71"/>
        <end position="137"/>
    </location>
</feature>
<keyword evidence="3" id="KW-1185">Reference proteome</keyword>
<dbReference type="AlphaFoldDB" id="A0A1I8HYQ9"/>